<dbReference type="AlphaFoldDB" id="A0A813Q9L7"/>
<dbReference type="SUPFAM" id="SSF100966">
    <property type="entry name" value="Translation initiation factor 2 beta, aIF2beta, N-terminal domain"/>
    <property type="match status" value="1"/>
</dbReference>
<dbReference type="Proteomes" id="UP000682733">
    <property type="component" value="Unassembled WGS sequence"/>
</dbReference>
<organism evidence="2 5">
    <name type="scientific">Didymodactylos carnosus</name>
    <dbReference type="NCBI Taxonomy" id="1234261"/>
    <lineage>
        <taxon>Eukaryota</taxon>
        <taxon>Metazoa</taxon>
        <taxon>Spiralia</taxon>
        <taxon>Gnathifera</taxon>
        <taxon>Rotifera</taxon>
        <taxon>Eurotatoria</taxon>
        <taxon>Bdelloidea</taxon>
        <taxon>Philodinida</taxon>
        <taxon>Philodinidae</taxon>
        <taxon>Didymodactylos</taxon>
    </lineage>
</organism>
<sequence>MADNKIDNQTTITEEDTLLFPRTKKNIEDVETKMLLTRLYNIIKEKNPNDTKREPFTMRPPQIARVGTKRTSFSNFGDTCKIGFIDSNHALIIRGRFQPTQFERVLRSYISKC</sequence>
<dbReference type="Proteomes" id="UP000677228">
    <property type="component" value="Unassembled WGS sequence"/>
</dbReference>
<dbReference type="OrthoDB" id="10255414at2759"/>
<evidence type="ECO:0000313" key="1">
    <source>
        <dbReference type="EMBL" id="CAF0752573.1"/>
    </source>
</evidence>
<dbReference type="GO" id="GO:0003729">
    <property type="term" value="F:mRNA binding"/>
    <property type="evidence" value="ECO:0007669"/>
    <property type="project" value="TreeGrafter"/>
</dbReference>
<dbReference type="EMBL" id="CAJOBC010000146">
    <property type="protein sequence ID" value="CAF3545255.1"/>
    <property type="molecule type" value="Genomic_DNA"/>
</dbReference>
<dbReference type="PANTHER" id="PTHR23001">
    <property type="entry name" value="EUKARYOTIC TRANSLATION INITIATION FACTOR"/>
    <property type="match status" value="1"/>
</dbReference>
<dbReference type="Proteomes" id="UP000663829">
    <property type="component" value="Unassembled WGS sequence"/>
</dbReference>
<dbReference type="GO" id="GO:0001731">
    <property type="term" value="P:formation of translation preinitiation complex"/>
    <property type="evidence" value="ECO:0007669"/>
    <property type="project" value="TreeGrafter"/>
</dbReference>
<name>A0A813Q9L7_9BILA</name>
<evidence type="ECO:0000313" key="4">
    <source>
        <dbReference type="EMBL" id="CAF3545255.1"/>
    </source>
</evidence>
<reference evidence="2" key="1">
    <citation type="submission" date="2021-02" db="EMBL/GenBank/DDBJ databases">
        <authorList>
            <person name="Nowell W R."/>
        </authorList>
    </citation>
    <scope>NUCLEOTIDE SEQUENCE</scope>
</reference>
<dbReference type="EMBL" id="CAJNOQ010000146">
    <property type="protein sequence ID" value="CAF0764091.1"/>
    <property type="molecule type" value="Genomic_DNA"/>
</dbReference>
<dbReference type="GO" id="GO:0003743">
    <property type="term" value="F:translation initiation factor activity"/>
    <property type="evidence" value="ECO:0007669"/>
    <property type="project" value="InterPro"/>
</dbReference>
<gene>
    <name evidence="2" type="ORF">GPM918_LOCUS1552</name>
    <name evidence="1" type="ORF">OVA965_LOCUS2098</name>
    <name evidence="4" type="ORF">SRO942_LOCUS1552</name>
    <name evidence="3" type="ORF">TMI583_LOCUS2098</name>
</gene>
<dbReference type="GO" id="GO:0005850">
    <property type="term" value="C:eukaryotic translation initiation factor 2 complex"/>
    <property type="evidence" value="ECO:0007669"/>
    <property type="project" value="TreeGrafter"/>
</dbReference>
<proteinExistence type="predicted"/>
<dbReference type="GO" id="GO:0031369">
    <property type="term" value="F:translation initiation factor binding"/>
    <property type="evidence" value="ECO:0007669"/>
    <property type="project" value="TreeGrafter"/>
</dbReference>
<keyword evidence="5" id="KW-1185">Reference proteome</keyword>
<evidence type="ECO:0000313" key="5">
    <source>
        <dbReference type="Proteomes" id="UP000663829"/>
    </source>
</evidence>
<protein>
    <submittedName>
        <fullName evidence="2">Uncharacterized protein</fullName>
    </submittedName>
</protein>
<dbReference type="InterPro" id="IPR016189">
    <property type="entry name" value="Transl_init_fac_IF2/IF5_N"/>
</dbReference>
<dbReference type="Proteomes" id="UP000681722">
    <property type="component" value="Unassembled WGS sequence"/>
</dbReference>
<dbReference type="InterPro" id="IPR045196">
    <property type="entry name" value="IF2/IF5"/>
</dbReference>
<dbReference type="EMBL" id="CAJOBA010000431">
    <property type="protein sequence ID" value="CAF3531449.1"/>
    <property type="molecule type" value="Genomic_DNA"/>
</dbReference>
<evidence type="ECO:0000313" key="3">
    <source>
        <dbReference type="EMBL" id="CAF3531449.1"/>
    </source>
</evidence>
<dbReference type="PANTHER" id="PTHR23001:SF3">
    <property type="entry name" value="EUKARYOTIC TRANSLATION INITIATION FACTOR 2 SUBUNIT 2"/>
    <property type="match status" value="1"/>
</dbReference>
<accession>A0A813Q9L7</accession>
<evidence type="ECO:0000313" key="2">
    <source>
        <dbReference type="EMBL" id="CAF0764091.1"/>
    </source>
</evidence>
<comment type="caution">
    <text evidence="2">The sequence shown here is derived from an EMBL/GenBank/DDBJ whole genome shotgun (WGS) entry which is preliminary data.</text>
</comment>
<dbReference type="EMBL" id="CAJNOK010000431">
    <property type="protein sequence ID" value="CAF0752573.1"/>
    <property type="molecule type" value="Genomic_DNA"/>
</dbReference>